<reference evidence="7" key="1">
    <citation type="submission" date="2016-10" db="EMBL/GenBank/DDBJ databases">
        <title>Sequence of Gallionella enrichment culture.</title>
        <authorList>
            <person name="Poehlein A."/>
            <person name="Muehling M."/>
            <person name="Daniel R."/>
        </authorList>
    </citation>
    <scope>NUCLEOTIDE SEQUENCE</scope>
</reference>
<dbReference type="InterPro" id="IPR052156">
    <property type="entry name" value="BCAA_Transport_ATP-bd_LivF"/>
</dbReference>
<comment type="similarity">
    <text evidence="1">Belongs to the ABC transporter superfamily.</text>
</comment>
<dbReference type="GO" id="GO:0015658">
    <property type="term" value="F:branched-chain amino acid transmembrane transporter activity"/>
    <property type="evidence" value="ECO:0007669"/>
    <property type="project" value="TreeGrafter"/>
</dbReference>
<evidence type="ECO:0000256" key="4">
    <source>
        <dbReference type="ARBA" id="ARBA00022840"/>
    </source>
</evidence>
<comment type="caution">
    <text evidence="7">The sequence shown here is derived from an EMBL/GenBank/DDBJ whole genome shotgun (WGS) entry which is preliminary data.</text>
</comment>
<dbReference type="EMBL" id="MLJW01002816">
    <property type="protein sequence ID" value="OIQ73574.1"/>
    <property type="molecule type" value="Genomic_DNA"/>
</dbReference>
<dbReference type="CDD" id="cd03224">
    <property type="entry name" value="ABC_TM1139_LivF_branched"/>
    <property type="match status" value="1"/>
</dbReference>
<dbReference type="AlphaFoldDB" id="A0A1J5PPR6"/>
<dbReference type="InterPro" id="IPR003439">
    <property type="entry name" value="ABC_transporter-like_ATP-bd"/>
</dbReference>
<dbReference type="PANTHER" id="PTHR43820">
    <property type="entry name" value="HIGH-AFFINITY BRANCHED-CHAIN AMINO ACID TRANSPORT ATP-BINDING PROTEIN LIVF"/>
    <property type="match status" value="1"/>
</dbReference>
<evidence type="ECO:0000313" key="7">
    <source>
        <dbReference type="EMBL" id="OIQ73574.1"/>
    </source>
</evidence>
<evidence type="ECO:0000259" key="6">
    <source>
        <dbReference type="PROSITE" id="PS50893"/>
    </source>
</evidence>
<keyword evidence="5" id="KW-0029">Amino-acid transport</keyword>
<evidence type="ECO:0000256" key="5">
    <source>
        <dbReference type="ARBA" id="ARBA00022970"/>
    </source>
</evidence>
<dbReference type="PROSITE" id="PS50893">
    <property type="entry name" value="ABC_TRANSPORTER_2"/>
    <property type="match status" value="1"/>
</dbReference>
<name>A0A1J5PPR6_9ZZZZ</name>
<keyword evidence="2" id="KW-0813">Transport</keyword>
<dbReference type="Gene3D" id="3.40.50.300">
    <property type="entry name" value="P-loop containing nucleotide triphosphate hydrolases"/>
    <property type="match status" value="1"/>
</dbReference>
<organism evidence="7">
    <name type="scientific">mine drainage metagenome</name>
    <dbReference type="NCBI Taxonomy" id="410659"/>
    <lineage>
        <taxon>unclassified sequences</taxon>
        <taxon>metagenomes</taxon>
        <taxon>ecological metagenomes</taxon>
    </lineage>
</organism>
<dbReference type="GO" id="GO:0015807">
    <property type="term" value="P:L-amino acid transport"/>
    <property type="evidence" value="ECO:0007669"/>
    <property type="project" value="TreeGrafter"/>
</dbReference>
<evidence type="ECO:0000256" key="1">
    <source>
        <dbReference type="ARBA" id="ARBA00005417"/>
    </source>
</evidence>
<dbReference type="SUPFAM" id="SSF52540">
    <property type="entry name" value="P-loop containing nucleoside triphosphate hydrolases"/>
    <property type="match status" value="1"/>
</dbReference>
<protein>
    <submittedName>
        <fullName evidence="7">High-affinity branched-chain amino acid transport ATP-binding protein LivF</fullName>
    </submittedName>
</protein>
<feature type="domain" description="ABC transporter" evidence="6">
    <location>
        <begin position="6"/>
        <end position="238"/>
    </location>
</feature>
<dbReference type="Pfam" id="PF00005">
    <property type="entry name" value="ABC_tran"/>
    <property type="match status" value="1"/>
</dbReference>
<evidence type="ECO:0000256" key="3">
    <source>
        <dbReference type="ARBA" id="ARBA00022741"/>
    </source>
</evidence>
<dbReference type="SMART" id="SM00382">
    <property type="entry name" value="AAA"/>
    <property type="match status" value="1"/>
</dbReference>
<dbReference type="GO" id="GO:0016887">
    <property type="term" value="F:ATP hydrolysis activity"/>
    <property type="evidence" value="ECO:0007669"/>
    <property type="project" value="InterPro"/>
</dbReference>
<accession>A0A1J5PPR6</accession>
<evidence type="ECO:0000256" key="2">
    <source>
        <dbReference type="ARBA" id="ARBA00022448"/>
    </source>
</evidence>
<dbReference type="InterPro" id="IPR027417">
    <property type="entry name" value="P-loop_NTPase"/>
</dbReference>
<gene>
    <name evidence="7" type="primary">livF_51</name>
    <name evidence="7" type="ORF">GALL_447850</name>
</gene>
<proteinExistence type="inferred from homology"/>
<keyword evidence="4 7" id="KW-0067">ATP-binding</keyword>
<dbReference type="GO" id="GO:0005524">
    <property type="term" value="F:ATP binding"/>
    <property type="evidence" value="ECO:0007669"/>
    <property type="project" value="UniProtKB-KW"/>
</dbReference>
<keyword evidence="3" id="KW-0547">Nucleotide-binding</keyword>
<dbReference type="InterPro" id="IPR003593">
    <property type="entry name" value="AAA+_ATPase"/>
</dbReference>
<sequence>MSALLLKIEHLEVRYGDLIGVSDVSLDVPEGSVVALLGSNGGGKTTVLNAVAGLIPMHSGSIEFNGQEIGGQSAFSIVRKGLALSPEGWRLFVQQTVEQNLRLGATVLADKARIPALLDRVFGLFPRLAERRKPRAGTLSGGERQMLATGRALMSDPVLLMLDEPSLGLAPAVVESMYETLARLRREGLTLLLAEQAVELALEVADYAYVLQTGRTVLEGPAARLADDKDVQRIYLGLETEGI</sequence>
<dbReference type="PANTHER" id="PTHR43820:SF4">
    <property type="entry name" value="HIGH-AFFINITY BRANCHED-CHAIN AMINO ACID TRANSPORT ATP-BINDING PROTEIN LIVF"/>
    <property type="match status" value="1"/>
</dbReference>